<gene>
    <name evidence="2" type="ORF">EJB06_26255</name>
</gene>
<dbReference type="RefSeq" id="WP_126076988.1">
    <property type="nucleotide sequence ID" value="NZ_CP051166.1"/>
</dbReference>
<evidence type="ECO:0000313" key="3">
    <source>
        <dbReference type="Proteomes" id="UP000278085"/>
    </source>
</evidence>
<comment type="caution">
    <text evidence="2">The sequence shown here is derived from an EMBL/GenBank/DDBJ whole genome shotgun (WGS) entry which is preliminary data.</text>
</comment>
<keyword evidence="1" id="KW-0472">Membrane</keyword>
<sequence>MTTPGTQQQDPSQQASIGNGIKLDVMAVDFHAFNERLVKVEANLERNNEMTALLLELFSAAKTGFKVLGWVGEVVKWAGMIAGGAVAMYAAWKSFGGK</sequence>
<evidence type="ECO:0000256" key="1">
    <source>
        <dbReference type="SAM" id="Phobius"/>
    </source>
</evidence>
<dbReference type="OrthoDB" id="8641251at2"/>
<reference evidence="2 3" key="1">
    <citation type="submission" date="2018-12" db="EMBL/GenBank/DDBJ databases">
        <authorList>
            <person name="Yang E."/>
        </authorList>
    </citation>
    <scope>NUCLEOTIDE SEQUENCE [LARGE SCALE GENOMIC DNA]</scope>
    <source>
        <strain evidence="2 3">SOD</strain>
    </source>
</reference>
<keyword evidence="1" id="KW-1133">Transmembrane helix</keyword>
<name>A0A430HF58_9BURK</name>
<feature type="transmembrane region" description="Helical" evidence="1">
    <location>
        <begin position="74"/>
        <end position="92"/>
    </location>
</feature>
<dbReference type="Proteomes" id="UP000278085">
    <property type="component" value="Unassembled WGS sequence"/>
</dbReference>
<organism evidence="2 3">
    <name type="scientific">Massilia atriviolacea</name>
    <dbReference type="NCBI Taxonomy" id="2495579"/>
    <lineage>
        <taxon>Bacteria</taxon>
        <taxon>Pseudomonadati</taxon>
        <taxon>Pseudomonadota</taxon>
        <taxon>Betaproteobacteria</taxon>
        <taxon>Burkholderiales</taxon>
        <taxon>Oxalobacteraceae</taxon>
        <taxon>Telluria group</taxon>
        <taxon>Massilia</taxon>
    </lineage>
</organism>
<accession>A0A430HF58</accession>
<protein>
    <submittedName>
        <fullName evidence="2">Uncharacterized protein</fullName>
    </submittedName>
</protein>
<keyword evidence="1" id="KW-0812">Transmembrane</keyword>
<dbReference type="EMBL" id="RXLQ01000018">
    <property type="protein sequence ID" value="RSZ56143.1"/>
    <property type="molecule type" value="Genomic_DNA"/>
</dbReference>
<dbReference type="AlphaFoldDB" id="A0A430HF58"/>
<proteinExistence type="predicted"/>
<keyword evidence="3" id="KW-1185">Reference proteome</keyword>
<evidence type="ECO:0000313" key="2">
    <source>
        <dbReference type="EMBL" id="RSZ56143.1"/>
    </source>
</evidence>